<keyword evidence="1" id="KW-1133">Transmembrane helix</keyword>
<keyword evidence="3" id="KW-1185">Reference proteome</keyword>
<evidence type="ECO:0000313" key="2">
    <source>
        <dbReference type="EMBL" id="MBR0801800.1"/>
    </source>
</evidence>
<protein>
    <submittedName>
        <fullName evidence="2">Uncharacterized protein</fullName>
    </submittedName>
</protein>
<name>A0ABS5FYB2_9BRAD</name>
<dbReference type="RefSeq" id="WP_212495705.1">
    <property type="nucleotide sequence ID" value="NZ_JAFCJH010000110.1"/>
</dbReference>
<proteinExistence type="predicted"/>
<dbReference type="EMBL" id="JAFCJH010000110">
    <property type="protein sequence ID" value="MBR0801800.1"/>
    <property type="molecule type" value="Genomic_DNA"/>
</dbReference>
<evidence type="ECO:0000313" key="3">
    <source>
        <dbReference type="Proteomes" id="UP001315278"/>
    </source>
</evidence>
<gene>
    <name evidence="2" type="ORF">JQ615_41435</name>
</gene>
<feature type="transmembrane region" description="Helical" evidence="1">
    <location>
        <begin position="164"/>
        <end position="185"/>
    </location>
</feature>
<evidence type="ECO:0000256" key="1">
    <source>
        <dbReference type="SAM" id="Phobius"/>
    </source>
</evidence>
<keyword evidence="1" id="KW-0472">Membrane</keyword>
<keyword evidence="1" id="KW-0812">Transmembrane</keyword>
<accession>A0ABS5FYB2</accession>
<reference evidence="3" key="1">
    <citation type="journal article" date="2021" name="ISME J.">
        <title>Evolutionary origin and ecological implication of a unique nif island in free-living Bradyrhizobium lineages.</title>
        <authorList>
            <person name="Tao J."/>
        </authorList>
    </citation>
    <scope>NUCLEOTIDE SEQUENCE [LARGE SCALE GENOMIC DNA]</scope>
    <source>
        <strain evidence="3">SZCCT0434</strain>
    </source>
</reference>
<sequence length="191" mass="21322">MAEDRGRLEKAAEKAVQEITFADAAVSAGCEPAEAMATRVGSGPEDFAGEYVDLNRKHLGDRDNSPEVISFQLDADSPLLRCRVSNNGRFLIPLVNEVIPTVGIANEKPDLKSSDKEERRRRRDLATKPADYASKFIEMLKPASHVQTEIRYPPSSIFRIAETIFYQDMAALVPSVIQLGVICFIKRHYKK</sequence>
<organism evidence="2 3">
    <name type="scientific">Bradyrhizobium jicamae</name>
    <dbReference type="NCBI Taxonomy" id="280332"/>
    <lineage>
        <taxon>Bacteria</taxon>
        <taxon>Pseudomonadati</taxon>
        <taxon>Pseudomonadota</taxon>
        <taxon>Alphaproteobacteria</taxon>
        <taxon>Hyphomicrobiales</taxon>
        <taxon>Nitrobacteraceae</taxon>
        <taxon>Bradyrhizobium</taxon>
    </lineage>
</organism>
<comment type="caution">
    <text evidence="2">The sequence shown here is derived from an EMBL/GenBank/DDBJ whole genome shotgun (WGS) entry which is preliminary data.</text>
</comment>
<dbReference type="Proteomes" id="UP001315278">
    <property type="component" value="Unassembled WGS sequence"/>
</dbReference>